<name>A0A5J4Z9L1_PORPP</name>
<dbReference type="AlphaFoldDB" id="A0A5J4Z9L1"/>
<evidence type="ECO:0000313" key="2">
    <source>
        <dbReference type="Proteomes" id="UP000324585"/>
    </source>
</evidence>
<dbReference type="Proteomes" id="UP000324585">
    <property type="component" value="Unassembled WGS sequence"/>
</dbReference>
<dbReference type="EMBL" id="VRMN01000001">
    <property type="protein sequence ID" value="KAA8499762.1"/>
    <property type="molecule type" value="Genomic_DNA"/>
</dbReference>
<comment type="caution">
    <text evidence="1">The sequence shown here is derived from an EMBL/GenBank/DDBJ whole genome shotgun (WGS) entry which is preliminary data.</text>
</comment>
<accession>A0A5J4Z9L1</accession>
<reference evidence="2" key="1">
    <citation type="journal article" date="2019" name="Nat. Commun.">
        <title>Expansion of phycobilisome linker gene families in mesophilic red algae.</title>
        <authorList>
            <person name="Lee J."/>
            <person name="Kim D."/>
            <person name="Bhattacharya D."/>
            <person name="Yoon H.S."/>
        </authorList>
    </citation>
    <scope>NUCLEOTIDE SEQUENCE [LARGE SCALE GENOMIC DNA]</scope>
    <source>
        <strain evidence="2">CCMP 1328</strain>
    </source>
</reference>
<gene>
    <name evidence="1" type="ORF">FVE85_7347</name>
</gene>
<proteinExistence type="predicted"/>
<keyword evidence="2" id="KW-1185">Reference proteome</keyword>
<sequence length="279" mass="30637">MPKKTGYACACPGTDFCEVAPFECEKVSSSISSQDLVASELVSCTIEPGGACSKVDFLNVYNKCVNVYIDGIKQGCIETVPVESDVNDAYGYADAKATSIDTVEMDFINMRFICTMADGELHFCVIYGNWQLGEDVYNEPDKKQFNRKIKSHVTASFPLNLEILDDPSGFYSGDGTTDIYTSHVHYVYKSDGFCVGPVLGDGSGIRTHFYDVNKMFGVNVQTCDESNDLIINLGKWYWQDHVANPSADLDSTGRANGDEQVTVEMRPTCSCGLNQALLL</sequence>
<evidence type="ECO:0000313" key="1">
    <source>
        <dbReference type="EMBL" id="KAA8499762.1"/>
    </source>
</evidence>
<organism evidence="1 2">
    <name type="scientific">Porphyridium purpureum</name>
    <name type="common">Red alga</name>
    <name type="synonym">Porphyridium cruentum</name>
    <dbReference type="NCBI Taxonomy" id="35688"/>
    <lineage>
        <taxon>Eukaryota</taxon>
        <taxon>Rhodophyta</taxon>
        <taxon>Bangiophyceae</taxon>
        <taxon>Porphyridiales</taxon>
        <taxon>Porphyridiaceae</taxon>
        <taxon>Porphyridium</taxon>
    </lineage>
</organism>
<protein>
    <submittedName>
        <fullName evidence="1">Uncharacterized protein</fullName>
    </submittedName>
</protein>